<evidence type="ECO:0000256" key="2">
    <source>
        <dbReference type="ARBA" id="ARBA00023125"/>
    </source>
</evidence>
<comment type="caution">
    <text evidence="8">The sequence shown here is derived from an EMBL/GenBank/DDBJ whole genome shotgun (WGS) entry which is preliminary data.</text>
</comment>
<keyword evidence="3" id="KW-0804">Transcription</keyword>
<feature type="modified residue" description="4-aspartylphosphate" evidence="4">
    <location>
        <position position="51"/>
    </location>
</feature>
<dbReference type="PANTHER" id="PTHR48111:SF67">
    <property type="entry name" value="TRANSCRIPTIONAL REGULATORY PROTEIN TCTD"/>
    <property type="match status" value="1"/>
</dbReference>
<evidence type="ECO:0000256" key="4">
    <source>
        <dbReference type="PROSITE-ProRule" id="PRU00169"/>
    </source>
</evidence>
<dbReference type="InterPro" id="IPR039420">
    <property type="entry name" value="WalR-like"/>
</dbReference>
<organism evidence="8 9">
    <name type="scientific">Photobacterium halotolerans</name>
    <dbReference type="NCBI Taxonomy" id="265726"/>
    <lineage>
        <taxon>Bacteria</taxon>
        <taxon>Pseudomonadati</taxon>
        <taxon>Pseudomonadota</taxon>
        <taxon>Gammaproteobacteria</taxon>
        <taxon>Vibrionales</taxon>
        <taxon>Vibrionaceae</taxon>
        <taxon>Photobacterium</taxon>
    </lineage>
</organism>
<dbReference type="GO" id="GO:0032993">
    <property type="term" value="C:protein-DNA complex"/>
    <property type="evidence" value="ECO:0007669"/>
    <property type="project" value="TreeGrafter"/>
</dbReference>
<dbReference type="InterPro" id="IPR036388">
    <property type="entry name" value="WH-like_DNA-bd_sf"/>
</dbReference>
<dbReference type="Pfam" id="PF00486">
    <property type="entry name" value="Trans_reg_C"/>
    <property type="match status" value="1"/>
</dbReference>
<dbReference type="GO" id="GO:0006355">
    <property type="term" value="P:regulation of DNA-templated transcription"/>
    <property type="evidence" value="ECO:0007669"/>
    <property type="project" value="InterPro"/>
</dbReference>
<dbReference type="PATRIC" id="fig|265726.11.peg.2898"/>
<dbReference type="PROSITE" id="PS51755">
    <property type="entry name" value="OMPR_PHOB"/>
    <property type="match status" value="1"/>
</dbReference>
<evidence type="ECO:0000259" key="6">
    <source>
        <dbReference type="PROSITE" id="PS50110"/>
    </source>
</evidence>
<keyword evidence="1" id="KW-0805">Transcription regulation</keyword>
<keyword evidence="9" id="KW-1185">Reference proteome</keyword>
<dbReference type="Gene3D" id="1.10.10.10">
    <property type="entry name" value="Winged helix-like DNA-binding domain superfamily/Winged helix DNA-binding domain"/>
    <property type="match status" value="1"/>
</dbReference>
<dbReference type="Proteomes" id="UP000033633">
    <property type="component" value="Unassembled WGS sequence"/>
</dbReference>
<dbReference type="EMBL" id="JWYV01000027">
    <property type="protein sequence ID" value="KKC98068.1"/>
    <property type="molecule type" value="Genomic_DNA"/>
</dbReference>
<dbReference type="GO" id="GO:0000156">
    <property type="term" value="F:phosphorelay response regulator activity"/>
    <property type="evidence" value="ECO:0007669"/>
    <property type="project" value="TreeGrafter"/>
</dbReference>
<dbReference type="InterPro" id="IPR001867">
    <property type="entry name" value="OmpR/PhoB-type_DNA-bd"/>
</dbReference>
<protein>
    <submittedName>
        <fullName evidence="8">Chemotaxis protein CheY</fullName>
    </submittedName>
</protein>
<reference evidence="8 9" key="1">
    <citation type="submission" date="2014-12" db="EMBL/GenBank/DDBJ databases">
        <title>Mercury Reductase activity and rhizosphere competence traits in the genome of root associated Photobacterium halotolerans MELD1.</title>
        <authorList>
            <person name="Mathew D.C."/>
            <person name="Huang C.-C."/>
        </authorList>
    </citation>
    <scope>NUCLEOTIDE SEQUENCE [LARGE SCALE GENOMIC DNA]</scope>
    <source>
        <strain evidence="8 9">MELD1</strain>
    </source>
</reference>
<evidence type="ECO:0000256" key="5">
    <source>
        <dbReference type="PROSITE-ProRule" id="PRU01091"/>
    </source>
</evidence>
<evidence type="ECO:0000256" key="3">
    <source>
        <dbReference type="ARBA" id="ARBA00023163"/>
    </source>
</evidence>
<keyword evidence="4" id="KW-0597">Phosphoprotein</keyword>
<feature type="domain" description="Response regulatory" evidence="6">
    <location>
        <begin position="2"/>
        <end position="115"/>
    </location>
</feature>
<dbReference type="GO" id="GO:0000976">
    <property type="term" value="F:transcription cis-regulatory region binding"/>
    <property type="evidence" value="ECO:0007669"/>
    <property type="project" value="TreeGrafter"/>
</dbReference>
<evidence type="ECO:0000313" key="9">
    <source>
        <dbReference type="Proteomes" id="UP000033633"/>
    </source>
</evidence>
<feature type="domain" description="OmpR/PhoB-type" evidence="7">
    <location>
        <begin position="123"/>
        <end position="219"/>
    </location>
</feature>
<dbReference type="InterPro" id="IPR001789">
    <property type="entry name" value="Sig_transdc_resp-reg_receiver"/>
</dbReference>
<evidence type="ECO:0000313" key="8">
    <source>
        <dbReference type="EMBL" id="KKC98068.1"/>
    </source>
</evidence>
<dbReference type="SMART" id="SM00448">
    <property type="entry name" value="REC"/>
    <property type="match status" value="1"/>
</dbReference>
<dbReference type="Pfam" id="PF00072">
    <property type="entry name" value="Response_reg"/>
    <property type="match status" value="1"/>
</dbReference>
<dbReference type="STRING" id="265726.KY46_20460"/>
<dbReference type="AlphaFoldDB" id="A0A0F5V7H8"/>
<name>A0A0F5V7H8_9GAMM</name>
<dbReference type="SUPFAM" id="SSF52172">
    <property type="entry name" value="CheY-like"/>
    <property type="match status" value="1"/>
</dbReference>
<dbReference type="InterPro" id="IPR011006">
    <property type="entry name" value="CheY-like_superfamily"/>
</dbReference>
<keyword evidence="2 5" id="KW-0238">DNA-binding</keyword>
<dbReference type="Gene3D" id="3.40.50.2300">
    <property type="match status" value="1"/>
</dbReference>
<dbReference type="GO" id="GO:0005829">
    <property type="term" value="C:cytosol"/>
    <property type="evidence" value="ECO:0007669"/>
    <property type="project" value="TreeGrafter"/>
</dbReference>
<dbReference type="Gene3D" id="6.10.250.690">
    <property type="match status" value="1"/>
</dbReference>
<evidence type="ECO:0000259" key="7">
    <source>
        <dbReference type="PROSITE" id="PS51755"/>
    </source>
</evidence>
<proteinExistence type="predicted"/>
<dbReference type="CDD" id="cd00383">
    <property type="entry name" value="trans_reg_C"/>
    <property type="match status" value="1"/>
</dbReference>
<dbReference type="OrthoDB" id="4127888at2"/>
<accession>A0A0F5V7H8</accession>
<dbReference type="PROSITE" id="PS50110">
    <property type="entry name" value="RESPONSE_REGULATORY"/>
    <property type="match status" value="1"/>
</dbReference>
<dbReference type="SMART" id="SM00862">
    <property type="entry name" value="Trans_reg_C"/>
    <property type="match status" value="1"/>
</dbReference>
<gene>
    <name evidence="8" type="ORF">KY46_20460</name>
</gene>
<feature type="DNA-binding region" description="OmpR/PhoB-type" evidence="5">
    <location>
        <begin position="123"/>
        <end position="219"/>
    </location>
</feature>
<dbReference type="RefSeq" id="WP_046222465.1">
    <property type="nucleotide sequence ID" value="NZ_JWYV01000027.1"/>
</dbReference>
<evidence type="ECO:0000256" key="1">
    <source>
        <dbReference type="ARBA" id="ARBA00023015"/>
    </source>
</evidence>
<dbReference type="PANTHER" id="PTHR48111">
    <property type="entry name" value="REGULATOR OF RPOS"/>
    <property type="match status" value="1"/>
</dbReference>
<sequence>MRVLIVEDDRLISESLEQRFKDLGHGVDTAYDGQVAYSLVAHTRYDLVILDLNLPNRSGEAITKKIRQHGNTPILILTARNEVFDRIELLDLGADDYLTKPFDLGELEARCRSIVRRSQGNDQNVIEIGDITFDSASARVQIQGQEIDLKNREYRLLEVFVSHPNRVLSKDEIIDHLYGYDNPPNQNAIETYVGRLRKSLSASRVEIKTLRGLGYVLSVKQP</sequence>